<dbReference type="GO" id="GO:0051537">
    <property type="term" value="F:2 iron, 2 sulfur cluster binding"/>
    <property type="evidence" value="ECO:0007669"/>
    <property type="project" value="UniProtKB-KW"/>
</dbReference>
<evidence type="ECO:0000256" key="7">
    <source>
        <dbReference type="ARBA" id="ARBA00023014"/>
    </source>
</evidence>
<organism evidence="10 11">
    <name type="scientific">Pseudonocardia oroxyli</name>
    <dbReference type="NCBI Taxonomy" id="366584"/>
    <lineage>
        <taxon>Bacteria</taxon>
        <taxon>Bacillati</taxon>
        <taxon>Actinomycetota</taxon>
        <taxon>Actinomycetes</taxon>
        <taxon>Pseudonocardiales</taxon>
        <taxon>Pseudonocardiaceae</taxon>
        <taxon>Pseudonocardia</taxon>
    </lineage>
</organism>
<dbReference type="AlphaFoldDB" id="A0A1G8E588"/>
<dbReference type="PANTHER" id="PTHR43756">
    <property type="entry name" value="CHOLINE MONOOXYGENASE, CHLOROPLASTIC"/>
    <property type="match status" value="1"/>
</dbReference>
<evidence type="ECO:0000256" key="6">
    <source>
        <dbReference type="ARBA" id="ARBA00023004"/>
    </source>
</evidence>
<dbReference type="InterPro" id="IPR015879">
    <property type="entry name" value="Ring_hydroxy_dOase_asu_C_dom"/>
</dbReference>
<dbReference type="Pfam" id="PF00355">
    <property type="entry name" value="Rieske"/>
    <property type="match status" value="1"/>
</dbReference>
<evidence type="ECO:0000313" key="11">
    <source>
        <dbReference type="Proteomes" id="UP000198967"/>
    </source>
</evidence>
<dbReference type="Gene3D" id="2.102.10.10">
    <property type="entry name" value="Rieske [2Fe-2S] iron-sulphur domain"/>
    <property type="match status" value="1"/>
</dbReference>
<dbReference type="GO" id="GO:0004497">
    <property type="term" value="F:monooxygenase activity"/>
    <property type="evidence" value="ECO:0007669"/>
    <property type="project" value="UniProtKB-ARBA"/>
</dbReference>
<evidence type="ECO:0000313" key="10">
    <source>
        <dbReference type="EMBL" id="SDH65047.1"/>
    </source>
</evidence>
<sequence>MAGTKYEILDPETGWLDPSIYTDQEIYRREMTHIFGRAWLLIGHDSLIPNPGDFFHTYMGEDPVILSRGSDGSVNVLLNMCRHRGARLVRADDGNCNSFVCSYHAWTYGLDGELEYVPGEQEVYYGELDRSKLGLKRARVATYAGLVFATWAEDAPSLEDYLGDARWYLDMEFNRSGKGTYAVGPHKWIQPINWKTAVDNCSDWYHVPVSHASAANAMFRVLGEPRFTHDRLFQMKGRAAFVNGHQVQYFKMPEDSLAGQSKSIPTATAEDDTAEAVERLGEFRAKSVVLGTHSLFPNTVLGFRLAIPRGPLKTEFWHFALASNADTPEQQREVLRVHTARNGVTGHFEADDVDNWRQVSESGLSGTYRELGQRVNLGIGHTHTDDVFPGALSDRFVSENNHRHFYRRWEEFMNADSWADIPLDPQKATYEGTAGMNE</sequence>
<evidence type="ECO:0000256" key="4">
    <source>
        <dbReference type="ARBA" id="ARBA00022964"/>
    </source>
</evidence>
<evidence type="ECO:0000256" key="3">
    <source>
        <dbReference type="ARBA" id="ARBA00022723"/>
    </source>
</evidence>
<dbReference type="InterPro" id="IPR001663">
    <property type="entry name" value="Rng_hydr_dOase-A"/>
</dbReference>
<dbReference type="GO" id="GO:0051213">
    <property type="term" value="F:dioxygenase activity"/>
    <property type="evidence" value="ECO:0007669"/>
    <property type="project" value="UniProtKB-KW"/>
</dbReference>
<protein>
    <submittedName>
        <fullName evidence="10">3-phenylpropionate/trans-cinnamate dioxygenase alpha subunit</fullName>
    </submittedName>
</protein>
<dbReference type="GO" id="GO:0005506">
    <property type="term" value="F:iron ion binding"/>
    <property type="evidence" value="ECO:0007669"/>
    <property type="project" value="InterPro"/>
</dbReference>
<dbReference type="InterPro" id="IPR015881">
    <property type="entry name" value="ARHD_Rieske_2Fe_2S"/>
</dbReference>
<dbReference type="PROSITE" id="PS00570">
    <property type="entry name" value="RING_HYDROXYL_ALPHA"/>
    <property type="match status" value="1"/>
</dbReference>
<keyword evidence="3" id="KW-0479">Metal-binding</keyword>
<dbReference type="PRINTS" id="PR00090">
    <property type="entry name" value="RNGDIOXGNASE"/>
</dbReference>
<accession>A0A1G8E588</accession>
<keyword evidence="7" id="KW-0411">Iron-sulfur</keyword>
<dbReference type="InterPro" id="IPR036922">
    <property type="entry name" value="Rieske_2Fe-2S_sf"/>
</dbReference>
<feature type="domain" description="Rieske" evidence="9">
    <location>
        <begin position="39"/>
        <end position="149"/>
    </location>
</feature>
<evidence type="ECO:0000259" key="9">
    <source>
        <dbReference type="PROSITE" id="PS51296"/>
    </source>
</evidence>
<dbReference type="RefSeq" id="WP_093089795.1">
    <property type="nucleotide sequence ID" value="NZ_FNBE01000031.1"/>
</dbReference>
<dbReference type="Gene3D" id="3.90.380.10">
    <property type="entry name" value="Naphthalene 1,2-dioxygenase Alpha Subunit, Chain A, domain 1"/>
    <property type="match status" value="1"/>
</dbReference>
<dbReference type="SUPFAM" id="SSF55961">
    <property type="entry name" value="Bet v1-like"/>
    <property type="match status" value="1"/>
</dbReference>
<dbReference type="OrthoDB" id="5243643at2"/>
<evidence type="ECO:0000256" key="8">
    <source>
        <dbReference type="ARBA" id="ARBA00023027"/>
    </source>
</evidence>
<evidence type="ECO:0000256" key="2">
    <source>
        <dbReference type="ARBA" id="ARBA00022714"/>
    </source>
</evidence>
<dbReference type="PROSITE" id="PS51296">
    <property type="entry name" value="RIESKE"/>
    <property type="match status" value="1"/>
</dbReference>
<keyword evidence="2" id="KW-0001">2Fe-2S</keyword>
<reference evidence="10 11" key="1">
    <citation type="submission" date="2016-10" db="EMBL/GenBank/DDBJ databases">
        <authorList>
            <person name="de Groot N.N."/>
        </authorList>
    </citation>
    <scope>NUCLEOTIDE SEQUENCE [LARGE SCALE GENOMIC DNA]</scope>
    <source>
        <strain evidence="10 11">CGMCC 4.3143</strain>
    </source>
</reference>
<proteinExistence type="inferred from homology"/>
<keyword evidence="5" id="KW-0560">Oxidoreductase</keyword>
<dbReference type="Proteomes" id="UP000198967">
    <property type="component" value="Unassembled WGS sequence"/>
</dbReference>
<dbReference type="InterPro" id="IPR017941">
    <property type="entry name" value="Rieske_2Fe-2S"/>
</dbReference>
<keyword evidence="4 10" id="KW-0223">Dioxygenase</keyword>
<comment type="similarity">
    <text evidence="1">Belongs to the bacterial ring-hydroxylating dioxygenase alpha subunit family.</text>
</comment>
<keyword evidence="11" id="KW-1185">Reference proteome</keyword>
<dbReference type="EMBL" id="FNBE01000031">
    <property type="protein sequence ID" value="SDH65047.1"/>
    <property type="molecule type" value="Genomic_DNA"/>
</dbReference>
<dbReference type="Pfam" id="PF00848">
    <property type="entry name" value="Ring_hydroxyl_A"/>
    <property type="match status" value="1"/>
</dbReference>
<dbReference type="SUPFAM" id="SSF50022">
    <property type="entry name" value="ISP domain"/>
    <property type="match status" value="1"/>
</dbReference>
<evidence type="ECO:0000256" key="5">
    <source>
        <dbReference type="ARBA" id="ARBA00023002"/>
    </source>
</evidence>
<dbReference type="PANTHER" id="PTHR43756:SF1">
    <property type="entry name" value="3-PHENYLPROPIONATE_CINNAMIC ACID DIOXYGENASE SUBUNIT ALPHA"/>
    <property type="match status" value="1"/>
</dbReference>
<keyword evidence="8" id="KW-0520">NAD</keyword>
<gene>
    <name evidence="10" type="ORF">SAMN05216377_1317</name>
</gene>
<keyword evidence="6" id="KW-0408">Iron</keyword>
<evidence type="ECO:0000256" key="1">
    <source>
        <dbReference type="ARBA" id="ARBA00008751"/>
    </source>
</evidence>
<name>A0A1G8E588_PSEOR</name>
<dbReference type="GO" id="GO:0016705">
    <property type="term" value="F:oxidoreductase activity, acting on paired donors, with incorporation or reduction of molecular oxygen"/>
    <property type="evidence" value="ECO:0007669"/>
    <property type="project" value="UniProtKB-ARBA"/>
</dbReference>
<dbReference type="STRING" id="366584.SAMN05216377_1317"/>